<dbReference type="PANTHER" id="PTHR43162">
    <property type="match status" value="1"/>
</dbReference>
<dbReference type="InterPro" id="IPR008030">
    <property type="entry name" value="NmrA-like"/>
</dbReference>
<dbReference type="InterPro" id="IPR036291">
    <property type="entry name" value="NAD(P)-bd_dom_sf"/>
</dbReference>
<gene>
    <name evidence="3" type="ORF">I7X12_10720</name>
</gene>
<dbReference type="OrthoDB" id="213145at2157"/>
<evidence type="ECO:0000313" key="3">
    <source>
        <dbReference type="EMBL" id="QPV61243.1"/>
    </source>
</evidence>
<dbReference type="SUPFAM" id="SSF51735">
    <property type="entry name" value="NAD(P)-binding Rossmann-fold domains"/>
    <property type="match status" value="1"/>
</dbReference>
<protein>
    <submittedName>
        <fullName evidence="3">SDR family oxidoreductase</fullName>
    </submittedName>
</protein>
<dbReference type="InterPro" id="IPR051604">
    <property type="entry name" value="Ergot_Alk_Oxidoreductase"/>
</dbReference>
<dbReference type="Gene3D" id="3.40.50.720">
    <property type="entry name" value="NAD(P)-binding Rossmann-like Domain"/>
    <property type="match status" value="1"/>
</dbReference>
<keyword evidence="4" id="KW-1185">Reference proteome</keyword>
<dbReference type="CDD" id="cd05269">
    <property type="entry name" value="TMR_SDR_a"/>
    <property type="match status" value="1"/>
</dbReference>
<dbReference type="GeneID" id="60588971"/>
<name>A0A7T3KTS7_9EURY</name>
<proteinExistence type="predicted"/>
<evidence type="ECO:0000313" key="4">
    <source>
        <dbReference type="Proteomes" id="UP000595001"/>
    </source>
</evidence>
<dbReference type="Proteomes" id="UP000595001">
    <property type="component" value="Chromosome"/>
</dbReference>
<dbReference type="Gene3D" id="3.90.25.10">
    <property type="entry name" value="UDP-galactose 4-epimerase, domain 1"/>
    <property type="match status" value="1"/>
</dbReference>
<sequence length="304" mass="33020">MTDRILVTGATGTVGRHVVDALGDRDATVRVATREPETAEERFPEAAERVAFDFERPETWGAALADVDGCYLMRPPTADSERVGEFAAAADRVGVERVAYLSTLGAERNPLIPHHRIEKRITETDLEYTFLRASFFVQNLSEVHGRDVVERDEIFVPAGDGATSFVDARDVGEVAAVVLTEDGHADRAYDLTGPAALTYEEVAAVFGDVLDRSITYADPSVFAFVRRLRSRGESLPFVALMVGIYTTARLGLADRVTDDVARLLGRPPRDVATFVADYAAEFGPAAAAGRDRATASERSTPSRP</sequence>
<accession>A0A7T3KTS7</accession>
<reference evidence="3 4" key="1">
    <citation type="submission" date="2020-12" db="EMBL/GenBank/DDBJ databases">
        <title>Halosimplex halophilum sp. nov. and Halosimplex salinum sp. nov., two new members of the genus Halosimplex.</title>
        <authorList>
            <person name="Cui H.L."/>
        </authorList>
    </citation>
    <scope>NUCLEOTIDE SEQUENCE [LARGE SCALE GENOMIC DNA]</scope>
    <source>
        <strain evidence="3 4">YGH94</strain>
    </source>
</reference>
<evidence type="ECO:0000259" key="2">
    <source>
        <dbReference type="Pfam" id="PF05368"/>
    </source>
</evidence>
<feature type="region of interest" description="Disordered" evidence="1">
    <location>
        <begin position="285"/>
        <end position="304"/>
    </location>
</feature>
<organism evidence="3 4">
    <name type="scientific">Halosimplex litoreum</name>
    <dbReference type="NCBI Taxonomy" id="1198301"/>
    <lineage>
        <taxon>Archaea</taxon>
        <taxon>Methanobacteriati</taxon>
        <taxon>Methanobacteriota</taxon>
        <taxon>Stenosarchaea group</taxon>
        <taxon>Halobacteria</taxon>
        <taxon>Halobacteriales</taxon>
        <taxon>Haloarculaceae</taxon>
        <taxon>Halosimplex</taxon>
    </lineage>
</organism>
<dbReference type="KEGG" id="hlt:I7X12_10720"/>
<dbReference type="AlphaFoldDB" id="A0A7T3KTS7"/>
<dbReference type="PANTHER" id="PTHR43162:SF1">
    <property type="entry name" value="PRESTALK A DIFFERENTIATION PROTEIN A"/>
    <property type="match status" value="1"/>
</dbReference>
<evidence type="ECO:0000256" key="1">
    <source>
        <dbReference type="SAM" id="MobiDB-lite"/>
    </source>
</evidence>
<dbReference type="Pfam" id="PF05368">
    <property type="entry name" value="NmrA"/>
    <property type="match status" value="1"/>
</dbReference>
<feature type="domain" description="NmrA-like" evidence="2">
    <location>
        <begin position="1"/>
        <end position="218"/>
    </location>
</feature>
<dbReference type="RefSeq" id="WP_198060076.1">
    <property type="nucleotide sequence ID" value="NZ_CP065856.1"/>
</dbReference>
<dbReference type="EMBL" id="CP065856">
    <property type="protein sequence ID" value="QPV61243.1"/>
    <property type="molecule type" value="Genomic_DNA"/>
</dbReference>